<evidence type="ECO:0000313" key="4">
    <source>
        <dbReference type="EMBL" id="MBC8335617.1"/>
    </source>
</evidence>
<protein>
    <submittedName>
        <fullName evidence="4">Tetratricopeptide repeat protein</fullName>
    </submittedName>
</protein>
<dbReference type="PROSITE" id="PS50005">
    <property type="entry name" value="TPR"/>
    <property type="match status" value="1"/>
</dbReference>
<dbReference type="PANTHER" id="PTHR44858">
    <property type="entry name" value="TETRATRICOPEPTIDE REPEAT PROTEIN 6"/>
    <property type="match status" value="1"/>
</dbReference>
<dbReference type="SUPFAM" id="SSF48452">
    <property type="entry name" value="TPR-like"/>
    <property type="match status" value="1"/>
</dbReference>
<keyword evidence="1" id="KW-0677">Repeat</keyword>
<proteinExistence type="predicted"/>
<evidence type="ECO:0000313" key="5">
    <source>
        <dbReference type="Proteomes" id="UP000614469"/>
    </source>
</evidence>
<organism evidence="4 5">
    <name type="scientific">Candidatus Desulfolinea nitratireducens</name>
    <dbReference type="NCBI Taxonomy" id="2841698"/>
    <lineage>
        <taxon>Bacteria</taxon>
        <taxon>Bacillati</taxon>
        <taxon>Chloroflexota</taxon>
        <taxon>Anaerolineae</taxon>
        <taxon>Anaerolineales</taxon>
        <taxon>Anaerolineales incertae sedis</taxon>
        <taxon>Candidatus Desulfolinea</taxon>
    </lineage>
</organism>
<gene>
    <name evidence="4" type="ORF">H8E29_10150</name>
</gene>
<dbReference type="EMBL" id="JACNJN010000116">
    <property type="protein sequence ID" value="MBC8335617.1"/>
    <property type="molecule type" value="Genomic_DNA"/>
</dbReference>
<dbReference type="PANTHER" id="PTHR44858:SF1">
    <property type="entry name" value="UDP-N-ACETYLGLUCOSAMINE--PEPTIDE N-ACETYLGLUCOSAMINYLTRANSFERASE SPINDLY-RELATED"/>
    <property type="match status" value="1"/>
</dbReference>
<dbReference type="InterPro" id="IPR013105">
    <property type="entry name" value="TPR_2"/>
</dbReference>
<dbReference type="Pfam" id="PF13181">
    <property type="entry name" value="TPR_8"/>
    <property type="match status" value="1"/>
</dbReference>
<dbReference type="InterPro" id="IPR019734">
    <property type="entry name" value="TPR_rpt"/>
</dbReference>
<evidence type="ECO:0000256" key="3">
    <source>
        <dbReference type="PROSITE-ProRule" id="PRU00339"/>
    </source>
</evidence>
<name>A0A8J6NLT1_9CHLR</name>
<dbReference type="Gene3D" id="1.25.40.10">
    <property type="entry name" value="Tetratricopeptide repeat domain"/>
    <property type="match status" value="1"/>
</dbReference>
<dbReference type="InterPro" id="IPR011990">
    <property type="entry name" value="TPR-like_helical_dom_sf"/>
</dbReference>
<evidence type="ECO:0000256" key="1">
    <source>
        <dbReference type="ARBA" id="ARBA00022737"/>
    </source>
</evidence>
<dbReference type="Pfam" id="PF07719">
    <property type="entry name" value="TPR_2"/>
    <property type="match status" value="1"/>
</dbReference>
<keyword evidence="2 3" id="KW-0802">TPR repeat</keyword>
<evidence type="ECO:0000256" key="2">
    <source>
        <dbReference type="ARBA" id="ARBA00022803"/>
    </source>
</evidence>
<reference evidence="4 5" key="1">
    <citation type="submission" date="2020-08" db="EMBL/GenBank/DDBJ databases">
        <title>Bridging the membrane lipid divide: bacteria of the FCB group superphylum have the potential to synthesize archaeal ether lipids.</title>
        <authorList>
            <person name="Villanueva L."/>
            <person name="Von Meijenfeldt F.A.B."/>
            <person name="Westbye A.B."/>
            <person name="Yadav S."/>
            <person name="Hopmans E.C."/>
            <person name="Dutilh B.E."/>
            <person name="Sinninghe Damste J.S."/>
        </authorList>
    </citation>
    <scope>NUCLEOTIDE SEQUENCE [LARGE SCALE GENOMIC DNA]</scope>
    <source>
        <strain evidence="4">NIOZ-UU36</strain>
    </source>
</reference>
<sequence>MGRKNMRQGKHFTEQVDQLITEIEFALQWEGPIIMLAIYRSAHVFEDAEASLSTYLAALDQELIPIRVRSDSANIAGSIAERRGENRIYSIADLSLGGGDNDADAYRALNLHREYFIDENIRCIVWLTEKEARQLSLIAPDFWAFRHRVVDLIGERATPKRSTSFQGLTWIEWPWHIFENDFDAALAYRDEMLRELPDQPETIQMRVNLFGEIAGLFVQQEDWEGALDTIKQGITGLPENTFPELEAPLYIGLAIILIQLEDYEQAYAALEKADSLGLDTEHFLVLLAQGKRLLGRRSDALDDINKAIRRDPGLASAWNECGNIYADLGRITQAQKAYQKAIEHSSDQVQPLLNMSALLASINRLDEALKLIKTAQIDQKIDLRKFMNKRGFEFLEQLR</sequence>
<dbReference type="AlphaFoldDB" id="A0A8J6NLT1"/>
<feature type="repeat" description="TPR" evidence="3">
    <location>
        <begin position="315"/>
        <end position="348"/>
    </location>
</feature>
<accession>A0A8J6NLT1</accession>
<dbReference type="InterPro" id="IPR050498">
    <property type="entry name" value="Ycf3"/>
</dbReference>
<comment type="caution">
    <text evidence="4">The sequence shown here is derived from an EMBL/GenBank/DDBJ whole genome shotgun (WGS) entry which is preliminary data.</text>
</comment>
<dbReference type="Proteomes" id="UP000614469">
    <property type="component" value="Unassembled WGS sequence"/>
</dbReference>
<dbReference type="SMART" id="SM00028">
    <property type="entry name" value="TPR"/>
    <property type="match status" value="4"/>
</dbReference>